<dbReference type="InterPro" id="IPR018851">
    <property type="entry name" value="Borealin_N"/>
</dbReference>
<accession>A0AAD7QMG6</accession>
<gene>
    <name evidence="3" type="ORF">POJ06DRAFT_24710</name>
</gene>
<dbReference type="Pfam" id="PF10444">
    <property type="entry name" value="Nbl1_Borealin_N"/>
    <property type="match status" value="1"/>
</dbReference>
<reference evidence="3" key="1">
    <citation type="submission" date="2023-03" db="EMBL/GenBank/DDBJ databases">
        <title>Near-Complete genome sequence of Lipomyces tetrasporous NRRL Y-64009, an oleaginous yeast capable of growing on lignocellulosic hydrolysates.</title>
        <authorList>
            <consortium name="Lawrence Berkeley National Laboratory"/>
            <person name="Jagtap S.S."/>
            <person name="Liu J.-J."/>
            <person name="Walukiewicz H.E."/>
            <person name="Pangilinan J."/>
            <person name="Lipzen A."/>
            <person name="Ahrendt S."/>
            <person name="Koriabine M."/>
            <person name="Cobaugh K."/>
            <person name="Salamov A."/>
            <person name="Yoshinaga Y."/>
            <person name="Ng V."/>
            <person name="Daum C."/>
            <person name="Grigoriev I.V."/>
            <person name="Slininger P.J."/>
            <person name="Dien B.S."/>
            <person name="Jin Y.-S."/>
            <person name="Rao C.V."/>
        </authorList>
    </citation>
    <scope>NUCLEOTIDE SEQUENCE</scope>
    <source>
        <strain evidence="3">NRRL Y-64009</strain>
    </source>
</reference>
<evidence type="ECO:0000313" key="3">
    <source>
        <dbReference type="EMBL" id="KAJ8097889.1"/>
    </source>
</evidence>
<proteinExistence type="predicted"/>
<dbReference type="AlphaFoldDB" id="A0AAD7QMG6"/>
<dbReference type="GeneID" id="80882036"/>
<dbReference type="Proteomes" id="UP001217417">
    <property type="component" value="Unassembled WGS sequence"/>
</dbReference>
<dbReference type="EMBL" id="JARPMG010000010">
    <property type="protein sequence ID" value="KAJ8097889.1"/>
    <property type="molecule type" value="Genomic_DNA"/>
</dbReference>
<comment type="caution">
    <text evidence="3">The sequence shown here is derived from an EMBL/GenBank/DDBJ whole genome shotgun (WGS) entry which is preliminary data.</text>
</comment>
<feature type="compositionally biased region" description="Polar residues" evidence="1">
    <location>
        <begin position="13"/>
        <end position="31"/>
    </location>
</feature>
<evidence type="ECO:0000259" key="2">
    <source>
        <dbReference type="Pfam" id="PF10444"/>
    </source>
</evidence>
<feature type="domain" description="Borealin N-terminal" evidence="2">
    <location>
        <begin position="136"/>
        <end position="189"/>
    </location>
</feature>
<dbReference type="RefSeq" id="XP_056041339.1">
    <property type="nucleotide sequence ID" value="XM_056186870.1"/>
</dbReference>
<feature type="compositionally biased region" description="Basic residues" evidence="1">
    <location>
        <begin position="1"/>
        <end position="12"/>
    </location>
</feature>
<name>A0AAD7QMG6_9ASCO</name>
<sequence>MPPLRRRQRATKNKVSSQSHVQQSNTSSQLEDASVAVDAGAPHETLPENGLFLPDESPKRTSALADSHSPAVVDDNKGTGPVAPFLSPQPAVRRSPRLRRSPALRPSLGCPRGEREQLSSEDPTATNALKSASTIKEEQILRLQLELAKRREVLREKYTAAANALRARLEMRIHRVPRHLRRMTLGELRKLLMSNQASSPRREIAAV</sequence>
<evidence type="ECO:0000256" key="1">
    <source>
        <dbReference type="SAM" id="MobiDB-lite"/>
    </source>
</evidence>
<feature type="region of interest" description="Disordered" evidence="1">
    <location>
        <begin position="1"/>
        <end position="123"/>
    </location>
</feature>
<protein>
    <recommendedName>
        <fullName evidence="2">Borealin N-terminal domain-containing protein</fullName>
    </recommendedName>
</protein>
<organism evidence="3 4">
    <name type="scientific">Lipomyces tetrasporus</name>
    <dbReference type="NCBI Taxonomy" id="54092"/>
    <lineage>
        <taxon>Eukaryota</taxon>
        <taxon>Fungi</taxon>
        <taxon>Dikarya</taxon>
        <taxon>Ascomycota</taxon>
        <taxon>Saccharomycotina</taxon>
        <taxon>Lipomycetes</taxon>
        <taxon>Lipomycetales</taxon>
        <taxon>Lipomycetaceae</taxon>
        <taxon>Lipomyces</taxon>
    </lineage>
</organism>
<keyword evidence="4" id="KW-1185">Reference proteome</keyword>
<evidence type="ECO:0000313" key="4">
    <source>
        <dbReference type="Proteomes" id="UP001217417"/>
    </source>
</evidence>